<feature type="region of interest" description="Disordered" evidence="1">
    <location>
        <begin position="1"/>
        <end position="21"/>
    </location>
</feature>
<evidence type="ECO:0000313" key="3">
    <source>
        <dbReference type="EMBL" id="SNS83702.1"/>
    </source>
</evidence>
<name>A0A239HQV7_9PSED</name>
<sequence>MRHAASGLRNHPRLTYRPGLPLPAYADGYNAGCDSGRQAAGTITTGAFRKDVLRYLKEATYAQGWGDGYEQCRRPAESEERQRYEDARGNHHEHDWRQQKDRALGQALRGE</sequence>
<reference evidence="2 5" key="1">
    <citation type="submission" date="2016-10" db="EMBL/GenBank/DDBJ databases">
        <authorList>
            <person name="de Groot N.N."/>
        </authorList>
    </citation>
    <scope>NUCLEOTIDE SEQUENCE [LARGE SCALE GENOMIC DNA]</scope>
    <source>
        <strain evidence="2 5">CCM 7361</strain>
    </source>
</reference>
<keyword evidence="4" id="KW-1185">Reference proteome</keyword>
<evidence type="ECO:0008006" key="6">
    <source>
        <dbReference type="Google" id="ProtNLM"/>
    </source>
</evidence>
<evidence type="ECO:0000313" key="5">
    <source>
        <dbReference type="Proteomes" id="UP000199693"/>
    </source>
</evidence>
<dbReference type="Proteomes" id="UP000199693">
    <property type="component" value="Unassembled WGS sequence"/>
</dbReference>
<dbReference type="AlphaFoldDB" id="A0A239HQV7"/>
<dbReference type="EMBL" id="FNEC01000005">
    <property type="protein sequence ID" value="SDI47227.1"/>
    <property type="molecule type" value="Genomic_DNA"/>
</dbReference>
<feature type="region of interest" description="Disordered" evidence="1">
    <location>
        <begin position="67"/>
        <end position="111"/>
    </location>
</feature>
<feature type="compositionally biased region" description="Basic and acidic residues" evidence="1">
    <location>
        <begin position="70"/>
        <end position="103"/>
    </location>
</feature>
<dbReference type="EMBL" id="FZPC01000008">
    <property type="protein sequence ID" value="SNS83702.1"/>
    <property type="molecule type" value="Genomic_DNA"/>
</dbReference>
<protein>
    <recommendedName>
        <fullName evidence="6">Lipoprotein</fullName>
    </recommendedName>
</protein>
<evidence type="ECO:0000256" key="1">
    <source>
        <dbReference type="SAM" id="MobiDB-lite"/>
    </source>
</evidence>
<organism evidence="2 5">
    <name type="scientific">Pseudomonas delhiensis</name>
    <dbReference type="NCBI Taxonomy" id="366289"/>
    <lineage>
        <taxon>Bacteria</taxon>
        <taxon>Pseudomonadati</taxon>
        <taxon>Pseudomonadota</taxon>
        <taxon>Gammaproteobacteria</taxon>
        <taxon>Pseudomonadales</taxon>
        <taxon>Pseudomonadaceae</taxon>
        <taxon>Pseudomonas</taxon>
    </lineage>
</organism>
<accession>A0A239HQV7</accession>
<evidence type="ECO:0000313" key="4">
    <source>
        <dbReference type="Proteomes" id="UP000198309"/>
    </source>
</evidence>
<gene>
    <name evidence="2" type="ORF">SAMN05216189_1005150</name>
    <name evidence="3" type="ORF">SAMN06295949_10837</name>
</gene>
<proteinExistence type="predicted"/>
<dbReference type="Proteomes" id="UP000198309">
    <property type="component" value="Unassembled WGS sequence"/>
</dbReference>
<reference evidence="3 4" key="2">
    <citation type="submission" date="2017-06" db="EMBL/GenBank/DDBJ databases">
        <authorList>
            <person name="Varghese N."/>
            <person name="Submissions S."/>
        </authorList>
    </citation>
    <scope>NUCLEOTIDE SEQUENCE [LARGE SCALE GENOMIC DNA]</scope>
    <source>
        <strain evidence="3 4">RLD-1</strain>
    </source>
</reference>
<evidence type="ECO:0000313" key="2">
    <source>
        <dbReference type="EMBL" id="SDI47227.1"/>
    </source>
</evidence>